<dbReference type="Gene3D" id="3.40.190.10">
    <property type="entry name" value="Periplasmic binding protein-like II"/>
    <property type="match status" value="1"/>
</dbReference>
<evidence type="ECO:0000313" key="2">
    <source>
        <dbReference type="EMBL" id="PNG07814.1"/>
    </source>
</evidence>
<dbReference type="Proteomes" id="UP000235897">
    <property type="component" value="Unassembled WGS sequence"/>
</dbReference>
<dbReference type="InterPro" id="IPR005064">
    <property type="entry name" value="BUG"/>
</dbReference>
<dbReference type="Pfam" id="PF03401">
    <property type="entry name" value="TctC"/>
    <property type="match status" value="1"/>
</dbReference>
<name>A0A2N8SZ94_STUST</name>
<dbReference type="PIRSF" id="PIRSF017082">
    <property type="entry name" value="YflP"/>
    <property type="match status" value="1"/>
</dbReference>
<accession>A0A2N8SZ94</accession>
<evidence type="ECO:0000313" key="3">
    <source>
        <dbReference type="Proteomes" id="UP000235897"/>
    </source>
</evidence>
<dbReference type="PANTHER" id="PTHR42928">
    <property type="entry name" value="TRICARBOXYLATE-BINDING PROTEIN"/>
    <property type="match status" value="1"/>
</dbReference>
<dbReference type="InterPro" id="IPR042100">
    <property type="entry name" value="Bug_dom1"/>
</dbReference>
<dbReference type="EMBL" id="POUW01000001">
    <property type="protein sequence ID" value="PNG07814.1"/>
    <property type="molecule type" value="Genomic_DNA"/>
</dbReference>
<evidence type="ECO:0000256" key="1">
    <source>
        <dbReference type="ARBA" id="ARBA00006987"/>
    </source>
</evidence>
<dbReference type="RefSeq" id="WP_083944444.1">
    <property type="nucleotide sequence ID" value="NZ_JAMOIG010000009.1"/>
</dbReference>
<gene>
    <name evidence="2" type="ORF">CXL00_01820</name>
</gene>
<reference evidence="2 3" key="1">
    <citation type="submission" date="2018-01" db="EMBL/GenBank/DDBJ databases">
        <title>Denitrification phenotypes of diverse strains of Pseudomonas stutzeri.</title>
        <authorList>
            <person name="Milligan D.A."/>
            <person name="Bergaust L."/>
            <person name="Bakken L.R."/>
            <person name="Frostegard A."/>
        </authorList>
    </citation>
    <scope>NUCLEOTIDE SEQUENCE [LARGE SCALE GENOMIC DNA]</scope>
    <source>
        <strain evidence="2 3">28a3</strain>
    </source>
</reference>
<proteinExistence type="inferred from homology"/>
<dbReference type="Gene3D" id="3.40.190.150">
    <property type="entry name" value="Bordetella uptake gene, domain 1"/>
    <property type="match status" value="1"/>
</dbReference>
<sequence length="332" mass="34470">MDTHRKEAASPRVHPDRVRRAVLAAGLGLAVTPLARANAYPSGPVQLVLPFSVGSGSDLISRVFAEGLGTALQQPFVVNNRTGAGGTLAAAAVARSAPDGQTLAVIGMGHLASGALYKNLPYDPIKDFAPIAPLGAFPNLLIVPSHGAPDSVRQLIERAKEQPGRLNYVTAGIGSGAHINTQMLIDATGIQALHVPMKGAGEIVTEVAAGRADFGWAPLGAALGMVRTGRITALAISAPARSTLMPDVPTIAEAGFAAAECNVWVGLLAPARTPSSVIETLNQAIRKLADTSALKEKITTAGAEAMTMTPQAFAELMRKDYVVLDRLMRKVT</sequence>
<comment type="caution">
    <text evidence="2">The sequence shown here is derived from an EMBL/GenBank/DDBJ whole genome shotgun (WGS) entry which is preliminary data.</text>
</comment>
<dbReference type="SUPFAM" id="SSF53850">
    <property type="entry name" value="Periplasmic binding protein-like II"/>
    <property type="match status" value="1"/>
</dbReference>
<dbReference type="OrthoDB" id="5171643at2"/>
<dbReference type="AlphaFoldDB" id="A0A2N8SZ94"/>
<organism evidence="2 3">
    <name type="scientific">Stutzerimonas stutzeri</name>
    <name type="common">Pseudomonas stutzeri</name>
    <dbReference type="NCBI Taxonomy" id="316"/>
    <lineage>
        <taxon>Bacteria</taxon>
        <taxon>Pseudomonadati</taxon>
        <taxon>Pseudomonadota</taxon>
        <taxon>Gammaproteobacteria</taxon>
        <taxon>Pseudomonadales</taxon>
        <taxon>Pseudomonadaceae</taxon>
        <taxon>Stutzerimonas</taxon>
    </lineage>
</organism>
<dbReference type="PANTHER" id="PTHR42928:SF5">
    <property type="entry name" value="BLR1237 PROTEIN"/>
    <property type="match status" value="1"/>
</dbReference>
<comment type="similarity">
    <text evidence="1">Belongs to the UPF0065 (bug) family.</text>
</comment>
<protein>
    <recommendedName>
        <fullName evidence="4">Tripartite tricarboxylate transporter substrate binding protein</fullName>
    </recommendedName>
</protein>
<evidence type="ECO:0008006" key="4">
    <source>
        <dbReference type="Google" id="ProtNLM"/>
    </source>
</evidence>